<dbReference type="STRING" id="1295533.A0A1E3I6Q8"/>
<dbReference type="RefSeq" id="XP_018997981.1">
    <property type="nucleotide sequence ID" value="XM_019133276.1"/>
</dbReference>
<gene>
    <name evidence="3" type="ORF">L202_00180</name>
</gene>
<evidence type="ECO:0000256" key="1">
    <source>
        <dbReference type="ARBA" id="ARBA00023002"/>
    </source>
</evidence>
<accession>A0A1E3I6Q8</accession>
<dbReference type="GO" id="GO:0016491">
    <property type="term" value="F:oxidoreductase activity"/>
    <property type="evidence" value="ECO:0007669"/>
    <property type="project" value="UniProtKB-KW"/>
</dbReference>
<dbReference type="GO" id="GO:0005737">
    <property type="term" value="C:cytoplasm"/>
    <property type="evidence" value="ECO:0007669"/>
    <property type="project" value="TreeGrafter"/>
</dbReference>
<reference evidence="3 4" key="1">
    <citation type="submission" date="2016-06" db="EMBL/GenBank/DDBJ databases">
        <title>Evolution of pathogenesis and genome organization in the Tremellales.</title>
        <authorList>
            <person name="Cuomo C."/>
            <person name="Litvintseva A."/>
            <person name="Heitman J."/>
            <person name="Chen Y."/>
            <person name="Sun S."/>
            <person name="Springer D."/>
            <person name="Dromer F."/>
            <person name="Young S."/>
            <person name="Zeng Q."/>
            <person name="Chapman S."/>
            <person name="Gujja S."/>
            <person name="Saif S."/>
            <person name="Birren B."/>
        </authorList>
    </citation>
    <scope>NUCLEOTIDE SEQUENCE [LARGE SCALE GENOMIC DNA]</scope>
    <source>
        <strain evidence="3 4">CBS 6039</strain>
    </source>
</reference>
<proteinExistence type="predicted"/>
<organism evidence="3 4">
    <name type="scientific">Cryptococcus amylolentus CBS 6039</name>
    <dbReference type="NCBI Taxonomy" id="1295533"/>
    <lineage>
        <taxon>Eukaryota</taxon>
        <taxon>Fungi</taxon>
        <taxon>Dikarya</taxon>
        <taxon>Basidiomycota</taxon>
        <taxon>Agaricomycotina</taxon>
        <taxon>Tremellomycetes</taxon>
        <taxon>Tremellales</taxon>
        <taxon>Cryptococcaceae</taxon>
        <taxon>Cryptococcus</taxon>
    </lineage>
</organism>
<name>A0A1E3I6Q8_9TREE</name>
<dbReference type="InterPro" id="IPR036812">
    <property type="entry name" value="NAD(P)_OxRdtase_dom_sf"/>
</dbReference>
<dbReference type="Gene3D" id="3.20.20.100">
    <property type="entry name" value="NADP-dependent oxidoreductase domain"/>
    <property type="match status" value="1"/>
</dbReference>
<evidence type="ECO:0000313" key="3">
    <source>
        <dbReference type="EMBL" id="ODN84178.1"/>
    </source>
</evidence>
<comment type="caution">
    <text evidence="3">The sequence shown here is derived from an EMBL/GenBank/DDBJ whole genome shotgun (WGS) entry which is preliminary data.</text>
</comment>
<dbReference type="GeneID" id="30151489"/>
<dbReference type="Pfam" id="PF00248">
    <property type="entry name" value="Aldo_ket_red"/>
    <property type="match status" value="1"/>
</dbReference>
<dbReference type="InterPro" id="IPR050791">
    <property type="entry name" value="Aldo-Keto_reductase"/>
</dbReference>
<keyword evidence="4" id="KW-1185">Reference proteome</keyword>
<sequence length="375" mass="41377">MTRGICRCCLRHFVFGPYKKRTVTSGGYDPHPPESHQNRATDSSMVKTQPFQDLQVPVPGFGAMGLSMAYGPTDDTESHKTLQKAIDIGCTFWDTAVLYGAGHNESLIGDFFKKTGTRDKVFIASKCGFDCLNGQDPMTAMSNVTNKPEHIRAYIEGTKNRLGSYPDLYYLHRIDPNTPIGESVATLDELRKAGKTKYIGLSECGVETLRKACSVAKIDALQIEYSPWETTYEENGLIAAAKELGVAVVAYSPLGRGILSGSIKSLDDLGETDFRRMLPRWSPVNFPNNMRIVDEFRALAEKKGTTPSQLALAWLIAQGAIPIPGTRSGTRLEENFKGGDVDLSEEELKELRALIEKAKPVGERYMDGPLQQLDQ</sequence>
<dbReference type="AlphaFoldDB" id="A0A1E3I6Q8"/>
<dbReference type="InterPro" id="IPR023210">
    <property type="entry name" value="NADP_OxRdtase_dom"/>
</dbReference>
<protein>
    <recommendedName>
        <fullName evidence="2">NADP-dependent oxidoreductase domain-containing protein</fullName>
    </recommendedName>
</protein>
<dbReference type="Proteomes" id="UP000094065">
    <property type="component" value="Unassembled WGS sequence"/>
</dbReference>
<evidence type="ECO:0000259" key="2">
    <source>
        <dbReference type="Pfam" id="PF00248"/>
    </source>
</evidence>
<evidence type="ECO:0000313" key="4">
    <source>
        <dbReference type="Proteomes" id="UP000094065"/>
    </source>
</evidence>
<dbReference type="PANTHER" id="PTHR43625:SF7">
    <property type="entry name" value="REDUCTASE (YAKC), PUTATIVE (AFU_ORTHOLOGUE AFUA_8G01560)-RELATED"/>
    <property type="match status" value="1"/>
</dbReference>
<keyword evidence="1" id="KW-0560">Oxidoreductase</keyword>
<dbReference type="EMBL" id="AWGJ01000001">
    <property type="protein sequence ID" value="ODN84178.1"/>
    <property type="molecule type" value="Genomic_DNA"/>
</dbReference>
<dbReference type="SUPFAM" id="SSF51430">
    <property type="entry name" value="NAD(P)-linked oxidoreductase"/>
    <property type="match status" value="1"/>
</dbReference>
<dbReference type="PANTHER" id="PTHR43625">
    <property type="entry name" value="AFLATOXIN B1 ALDEHYDE REDUCTASE"/>
    <property type="match status" value="1"/>
</dbReference>
<dbReference type="OrthoDB" id="37537at2759"/>
<feature type="domain" description="NADP-dependent oxidoreductase" evidence="2">
    <location>
        <begin position="60"/>
        <end position="355"/>
    </location>
</feature>